<comment type="caution">
    <text evidence="2">The sequence shown here is derived from an EMBL/GenBank/DDBJ whole genome shotgun (WGS) entry which is preliminary data.</text>
</comment>
<sequence length="116" mass="13025">MVLHSPSVFFPHLVTLCLSPIHLVVHIGQSPLDAFLFVLQCPYGGLLGSSVEFTSFHSLFTLTFHSIVHVPYTHGTGRTWLGEEDTKRRRREKEEKKREIGRGGFFSGGRGQGTEE</sequence>
<proteinExistence type="predicted"/>
<gene>
    <name evidence="2" type="ORF">CK203_044866</name>
</gene>
<name>A0A438H0C0_VITVI</name>
<evidence type="ECO:0000256" key="1">
    <source>
        <dbReference type="SAM" id="MobiDB-lite"/>
    </source>
</evidence>
<evidence type="ECO:0000313" key="3">
    <source>
        <dbReference type="Proteomes" id="UP000288805"/>
    </source>
</evidence>
<dbReference type="EMBL" id="QGNW01000303">
    <property type="protein sequence ID" value="RVW78010.1"/>
    <property type="molecule type" value="Genomic_DNA"/>
</dbReference>
<protein>
    <submittedName>
        <fullName evidence="2">Uncharacterized protein</fullName>
    </submittedName>
</protein>
<dbReference type="AlphaFoldDB" id="A0A438H0C0"/>
<feature type="region of interest" description="Disordered" evidence="1">
    <location>
        <begin position="79"/>
        <end position="116"/>
    </location>
</feature>
<evidence type="ECO:0000313" key="2">
    <source>
        <dbReference type="EMBL" id="RVW78010.1"/>
    </source>
</evidence>
<dbReference type="Proteomes" id="UP000288805">
    <property type="component" value="Unassembled WGS sequence"/>
</dbReference>
<reference evidence="2 3" key="1">
    <citation type="journal article" date="2018" name="PLoS Genet.">
        <title>Population sequencing reveals clonal diversity and ancestral inbreeding in the grapevine cultivar Chardonnay.</title>
        <authorList>
            <person name="Roach M.J."/>
            <person name="Johnson D.L."/>
            <person name="Bohlmann J."/>
            <person name="van Vuuren H.J."/>
            <person name="Jones S.J."/>
            <person name="Pretorius I.S."/>
            <person name="Schmidt S.A."/>
            <person name="Borneman A.R."/>
        </authorList>
    </citation>
    <scope>NUCLEOTIDE SEQUENCE [LARGE SCALE GENOMIC DNA]</scope>
    <source>
        <strain evidence="3">cv. Chardonnay</strain>
        <tissue evidence="2">Leaf</tissue>
    </source>
</reference>
<accession>A0A438H0C0</accession>
<feature type="compositionally biased region" description="Gly residues" evidence="1">
    <location>
        <begin position="102"/>
        <end position="116"/>
    </location>
</feature>
<organism evidence="2 3">
    <name type="scientific">Vitis vinifera</name>
    <name type="common">Grape</name>
    <dbReference type="NCBI Taxonomy" id="29760"/>
    <lineage>
        <taxon>Eukaryota</taxon>
        <taxon>Viridiplantae</taxon>
        <taxon>Streptophyta</taxon>
        <taxon>Embryophyta</taxon>
        <taxon>Tracheophyta</taxon>
        <taxon>Spermatophyta</taxon>
        <taxon>Magnoliopsida</taxon>
        <taxon>eudicotyledons</taxon>
        <taxon>Gunneridae</taxon>
        <taxon>Pentapetalae</taxon>
        <taxon>rosids</taxon>
        <taxon>Vitales</taxon>
        <taxon>Vitaceae</taxon>
        <taxon>Viteae</taxon>
        <taxon>Vitis</taxon>
    </lineage>
</organism>
<feature type="compositionally biased region" description="Basic and acidic residues" evidence="1">
    <location>
        <begin position="84"/>
        <end position="101"/>
    </location>
</feature>